<dbReference type="RefSeq" id="WP_129821801.1">
    <property type="nucleotide sequence ID" value="NZ_JAQMJD010000058.1"/>
</dbReference>
<name>A0A6G2CFY2_9FIRM</name>
<dbReference type="EMBL" id="WMQV01000059">
    <property type="protein sequence ID" value="MTL95553.1"/>
    <property type="molecule type" value="Genomic_DNA"/>
</dbReference>
<accession>A0A6G2CFY2</accession>
<dbReference type="AlphaFoldDB" id="A0A6G2CFY2"/>
<reference evidence="1" key="1">
    <citation type="journal article" date="2019" name="Nat. Med.">
        <title>A library of human gut bacterial isolates paired with longitudinal multiomics data enables mechanistic microbiome research.</title>
        <authorList>
            <person name="Poyet M."/>
            <person name="Groussin M."/>
            <person name="Gibbons S.M."/>
            <person name="Avila-Pacheco J."/>
            <person name="Jiang X."/>
            <person name="Kearney S.M."/>
            <person name="Perrotta A.R."/>
            <person name="Berdy B."/>
            <person name="Zhao S."/>
            <person name="Lieberman T.D."/>
            <person name="Swanson P.K."/>
            <person name="Smith M."/>
            <person name="Roesemann S."/>
            <person name="Alexander J.E."/>
            <person name="Rich S.A."/>
            <person name="Livny J."/>
            <person name="Vlamakis H."/>
            <person name="Clish C."/>
            <person name="Bullock K."/>
            <person name="Deik A."/>
            <person name="Scott J."/>
            <person name="Pierce K.A."/>
            <person name="Xavier R.J."/>
            <person name="Alm E.J."/>
        </authorList>
    </citation>
    <scope>NUCLEOTIDE SEQUENCE</scope>
    <source>
        <strain evidence="1">BIOML-A179</strain>
    </source>
</reference>
<evidence type="ECO:0000313" key="1">
    <source>
        <dbReference type="EMBL" id="MTL95553.1"/>
    </source>
</evidence>
<comment type="caution">
    <text evidence="1">The sequence shown here is derived from an EMBL/GenBank/DDBJ whole genome shotgun (WGS) entry which is preliminary data.</text>
</comment>
<organism evidence="1">
    <name type="scientific">Turicibacter sanguinis</name>
    <dbReference type="NCBI Taxonomy" id="154288"/>
    <lineage>
        <taxon>Bacteria</taxon>
        <taxon>Bacillati</taxon>
        <taxon>Bacillota</taxon>
        <taxon>Erysipelotrichia</taxon>
        <taxon>Erysipelotrichales</taxon>
        <taxon>Turicibacteraceae</taxon>
        <taxon>Turicibacter</taxon>
    </lineage>
</organism>
<proteinExistence type="predicted"/>
<sequence>MRKIFKFWVLSFLFVMLILPFGNVNASTMKDGVEFLEQDVVVPEMYNYYEKTSLENVIFANEYEIYNYYISLSDEELLEIGYSKDDIEYLRNFDYKEALLERAQMSDEQLSVLGYSEEEATLVQSYDGSDDIETYALAKISISSSLSTASSQRFKIYFWWSWSSCPVWLGTDMIAVVWAGTNSSGSPMNVAVSKSQYDTYQNVTYYDTYTKKSITEKKTFSFNNEYGAASSSFSMGYNYGDGYMRWATKGSGYVTVSAVAGSLYELLMRFEYGHTYMSGSPSFSVSGTSLSPSISFNMVTQSVGATSHRYRSNGTTVS</sequence>
<gene>
    <name evidence="1" type="ORF">GMA64_13555</name>
</gene>
<protein>
    <submittedName>
        <fullName evidence="1">Uncharacterized protein</fullName>
    </submittedName>
</protein>